<organism evidence="5 6">
    <name type="scientific">Acanthosepion pharaonis</name>
    <name type="common">Pharaoh cuttlefish</name>
    <name type="synonym">Sepia pharaonis</name>
    <dbReference type="NCBI Taxonomy" id="158019"/>
    <lineage>
        <taxon>Eukaryota</taxon>
        <taxon>Metazoa</taxon>
        <taxon>Spiralia</taxon>
        <taxon>Lophotrochozoa</taxon>
        <taxon>Mollusca</taxon>
        <taxon>Cephalopoda</taxon>
        <taxon>Coleoidea</taxon>
        <taxon>Decapodiformes</taxon>
        <taxon>Sepiida</taxon>
        <taxon>Sepiina</taxon>
        <taxon>Sepiidae</taxon>
        <taxon>Acanthosepion</taxon>
    </lineage>
</organism>
<keyword evidence="2 5" id="KW-0808">Transferase</keyword>
<dbReference type="InterPro" id="IPR021867">
    <property type="entry name" value="Bmt2/SAMTOR"/>
</dbReference>
<dbReference type="OrthoDB" id="5954793at2759"/>
<dbReference type="EC" id="2.1.1.286" evidence="5"/>
<reference evidence="5" key="1">
    <citation type="submission" date="2021-01" db="EMBL/GenBank/DDBJ databases">
        <authorList>
            <person name="Li R."/>
            <person name="Bekaert M."/>
        </authorList>
    </citation>
    <scope>NUCLEOTIDE SEQUENCE</scope>
    <source>
        <strain evidence="5">Farmed</strain>
    </source>
</reference>
<name>A0A812CMK2_ACAPH</name>
<dbReference type="GO" id="GO:0032259">
    <property type="term" value="P:methylation"/>
    <property type="evidence" value="ECO:0007669"/>
    <property type="project" value="UniProtKB-KW"/>
</dbReference>
<dbReference type="PANTHER" id="PTHR21008:SF0">
    <property type="entry name" value="S-ADENOSYLMETHIONINE SENSOR UPSTREAM OF MTORC1"/>
    <property type="match status" value="1"/>
</dbReference>
<evidence type="ECO:0000256" key="1">
    <source>
        <dbReference type="ARBA" id="ARBA00022603"/>
    </source>
</evidence>
<keyword evidence="4" id="KW-0472">Membrane</keyword>
<feature type="transmembrane region" description="Helical" evidence="4">
    <location>
        <begin position="36"/>
        <end position="64"/>
    </location>
</feature>
<dbReference type="Proteomes" id="UP000597762">
    <property type="component" value="Unassembled WGS sequence"/>
</dbReference>
<dbReference type="GO" id="GO:0008168">
    <property type="term" value="F:methyltransferase activity"/>
    <property type="evidence" value="ECO:0007669"/>
    <property type="project" value="UniProtKB-KW"/>
</dbReference>
<accession>A0A812CMK2</accession>
<evidence type="ECO:0000313" key="6">
    <source>
        <dbReference type="Proteomes" id="UP000597762"/>
    </source>
</evidence>
<keyword evidence="4" id="KW-0812">Transmembrane</keyword>
<proteinExistence type="predicted"/>
<keyword evidence="4" id="KW-1133">Transmembrane helix</keyword>
<dbReference type="EMBL" id="CAHIKZ030001663">
    <property type="protein sequence ID" value="CAE1271620.1"/>
    <property type="molecule type" value="Genomic_DNA"/>
</dbReference>
<gene>
    <name evidence="5" type="ORF">SPHA_37308</name>
</gene>
<dbReference type="PANTHER" id="PTHR21008">
    <property type="entry name" value="S-ADENOSYLMETHIONINE SENSOR UPSTREAM OF MTORC1-RELATED"/>
    <property type="match status" value="1"/>
</dbReference>
<dbReference type="AlphaFoldDB" id="A0A812CMK2"/>
<feature type="transmembrane region" description="Helical" evidence="4">
    <location>
        <begin position="139"/>
        <end position="165"/>
    </location>
</feature>
<evidence type="ECO:0000256" key="4">
    <source>
        <dbReference type="SAM" id="Phobius"/>
    </source>
</evidence>
<keyword evidence="1 5" id="KW-0489">Methyltransferase</keyword>
<evidence type="ECO:0000256" key="2">
    <source>
        <dbReference type="ARBA" id="ARBA00022679"/>
    </source>
</evidence>
<evidence type="ECO:0000256" key="3">
    <source>
        <dbReference type="ARBA" id="ARBA00022691"/>
    </source>
</evidence>
<feature type="transmembrane region" description="Helical" evidence="4">
    <location>
        <begin position="177"/>
        <end position="197"/>
    </location>
</feature>
<keyword evidence="3" id="KW-0949">S-adenosyl-L-methionine</keyword>
<feature type="transmembrane region" description="Helical" evidence="4">
    <location>
        <begin position="331"/>
        <end position="349"/>
    </location>
</feature>
<feature type="transmembrane region" description="Helical" evidence="4">
    <location>
        <begin position="76"/>
        <end position="101"/>
    </location>
</feature>
<sequence length="376" mass="43695">MSFFVVSISFIIFVSQFLSSSSCFLFFLFHLSLFSYVLFLFFLLSFILSFFCFFLPCFISLSLLSSSFLSFTSFSFLFFSFIFSFYCSYFPLLFLSVFLLLSLPHYVSIYLSQLAHYLSFFLSIYLFQFGHYVSIYFSLVIIFLSIYFSLFVIFLSFFIIVLPFYLSTYLFQLGHYLSFFLSIYLSISASSLCIYLFQLVHYLSFYLFQLDGGDFHKIWKEHCQNGQLLTEYADAMHHLATDHWAELPQTRITWCQEVALDFFLKGGLQRALEKEERRKFHFSKGEGSKQSSSYENPLLQHASAIPDPATGDQMNNSSLVASGMQNKRHSLDTVFSCFSLYGLNSLINLSITDDVYLSISPPGLFISLCIFFCFFL</sequence>
<feature type="transmembrane region" description="Helical" evidence="4">
    <location>
        <begin position="355"/>
        <end position="375"/>
    </location>
</feature>
<evidence type="ECO:0000313" key="5">
    <source>
        <dbReference type="EMBL" id="CAE1271620.1"/>
    </source>
</evidence>
<dbReference type="GO" id="GO:1904262">
    <property type="term" value="P:negative regulation of TORC1 signaling"/>
    <property type="evidence" value="ECO:0007669"/>
    <property type="project" value="TreeGrafter"/>
</dbReference>
<comment type="caution">
    <text evidence="5">The sequence shown here is derived from an EMBL/GenBank/DDBJ whole genome shotgun (WGS) entry which is preliminary data.</text>
</comment>
<keyword evidence="6" id="KW-1185">Reference proteome</keyword>
<feature type="transmembrane region" description="Helical" evidence="4">
    <location>
        <begin position="107"/>
        <end position="127"/>
    </location>
</feature>
<protein>
    <submittedName>
        <fullName evidence="5">BMT2</fullName>
        <ecNumber evidence="5">2.1.1.286</ecNumber>
    </submittedName>
</protein>